<keyword evidence="6" id="KW-0170">Cobalt</keyword>
<evidence type="ECO:0000313" key="10">
    <source>
        <dbReference type="Proteomes" id="UP000198122"/>
    </source>
</evidence>
<evidence type="ECO:0000256" key="4">
    <source>
        <dbReference type="ARBA" id="ARBA00022628"/>
    </source>
</evidence>
<dbReference type="SUPFAM" id="SSF51703">
    <property type="entry name" value="Cobalamin (vitamin B12)-dependent enzymes"/>
    <property type="match status" value="1"/>
</dbReference>
<dbReference type="EMBL" id="FYEZ01000001">
    <property type="protein sequence ID" value="SNC63360.1"/>
    <property type="molecule type" value="Genomic_DNA"/>
</dbReference>
<evidence type="ECO:0000313" key="9">
    <source>
        <dbReference type="EMBL" id="SNC63360.1"/>
    </source>
</evidence>
<dbReference type="GO" id="GO:0031419">
    <property type="term" value="F:cobalamin binding"/>
    <property type="evidence" value="ECO:0007669"/>
    <property type="project" value="UniProtKB-KW"/>
</dbReference>
<comment type="subunit">
    <text evidence="3">Heterodimer of an alpha and a beta chain.</text>
</comment>
<keyword evidence="5" id="KW-0413">Isomerase</keyword>
<evidence type="ECO:0000256" key="3">
    <source>
        <dbReference type="ARBA" id="ARBA00011870"/>
    </source>
</evidence>
<dbReference type="PANTHER" id="PTHR48101">
    <property type="entry name" value="METHYLMALONYL-COA MUTASE, MITOCHONDRIAL-RELATED"/>
    <property type="match status" value="1"/>
</dbReference>
<dbReference type="Gene3D" id="1.10.196.20">
    <property type="match status" value="1"/>
</dbReference>
<reference evidence="9 10" key="1">
    <citation type="submission" date="2017-06" db="EMBL/GenBank/DDBJ databases">
        <authorList>
            <person name="Kim H.J."/>
            <person name="Triplett B.A."/>
        </authorList>
    </citation>
    <scope>NUCLEOTIDE SEQUENCE [LARGE SCALE GENOMIC DNA]</scope>
    <source>
        <strain evidence="9 10">DSM 22179</strain>
    </source>
</reference>
<gene>
    <name evidence="9" type="ORF">SAMN05445756_0890</name>
</gene>
<evidence type="ECO:0000256" key="1">
    <source>
        <dbReference type="ARBA" id="ARBA00001922"/>
    </source>
</evidence>
<dbReference type="OrthoDB" id="9762378at2"/>
<keyword evidence="4" id="KW-0846">Cobalamin</keyword>
<accession>A0A212TBX6</accession>
<feature type="domain" description="Methylmalonyl-CoA mutase alpha/beta chain catalytic" evidence="8">
    <location>
        <begin position="250"/>
        <end position="506"/>
    </location>
</feature>
<dbReference type="GO" id="GO:0004494">
    <property type="term" value="F:methylmalonyl-CoA mutase activity"/>
    <property type="evidence" value="ECO:0007669"/>
    <property type="project" value="UniProtKB-EC"/>
</dbReference>
<dbReference type="Gene3D" id="3.40.50.280">
    <property type="entry name" value="Cobalamin-binding domain"/>
    <property type="match status" value="1"/>
</dbReference>
<dbReference type="InterPro" id="IPR036724">
    <property type="entry name" value="Cobalamin-bd_sf"/>
</dbReference>
<dbReference type="RefSeq" id="WP_088817813.1">
    <property type="nucleotide sequence ID" value="NZ_FYEZ01000001.1"/>
</dbReference>
<dbReference type="GO" id="GO:0005737">
    <property type="term" value="C:cytoplasm"/>
    <property type="evidence" value="ECO:0007669"/>
    <property type="project" value="TreeGrafter"/>
</dbReference>
<evidence type="ECO:0000256" key="6">
    <source>
        <dbReference type="ARBA" id="ARBA00023285"/>
    </source>
</evidence>
<comment type="cofactor">
    <cofactor evidence="1">
        <name>adenosylcob(III)alamin</name>
        <dbReference type="ChEBI" id="CHEBI:18408"/>
    </cofactor>
</comment>
<dbReference type="AlphaFoldDB" id="A0A212TBX6"/>
<dbReference type="InterPro" id="IPR006099">
    <property type="entry name" value="MeMalonylCoA_mutase_a/b_cat"/>
</dbReference>
<dbReference type="GO" id="GO:0019678">
    <property type="term" value="P:propionate metabolic process, methylmalonyl pathway"/>
    <property type="evidence" value="ECO:0007669"/>
    <property type="project" value="TreeGrafter"/>
</dbReference>
<sequence length="674" mass="69751">MSDATDHAVPATGEAEGAAAPPADVGEARIALAEGFEPRTLEQWTESAAKVVNRGRPEDRQLDLEAALDVLRTRTLDDFVVEPLYDEGTAPSMPTEAPGEFPYTRGGALRPADLPWDVRQAFDDPDAAATAEAVSADLEHGVSSVHLVVGAAGLAAEDIARAVEPVLTDLAPISLGSPTGRADSLAAARALQEALAGKDLLTQAPEAATQGSFGLDPVGHGALEGHEGPVTLDEDTLAIVRAALELAEGRELAPMRAITVDTLPWHEAGASHVQEIAAAIATGIATVRLLVEAGIAARDAFRLVEFRVSATQQQFPTIARLRATRRLWAHVAGQVARAEGAEWHLEPAVAAARQHAVTGRRMITRDDPSVNILRSTIACFAAAAGGAEAITVLPHDTAAGLPDAHSRRVARNTQTVLAAESHIGAVTDPAGGAYFVEALTDHYVRLAWAYVQGLEAAGGMEAVTARELLAKNVAAVEEMRTERLATRELSVTGVSQFPMAGEEPLERRPRPEVELPEGALPRSHDALPFEVLRDRSAAAALAGAAPRAALVCVGARKDFSPRETFAANVLLVAGIEPVLVETADAAGVDAALQNAFGEDETPAAAVIAAAPATNTEHGGAVADALRAAGIGHVALAGKPAELGGAGSSVDSAIATGGDVIAFLTQLLDQMGVAR</sequence>
<dbReference type="InterPro" id="IPR024067">
    <property type="entry name" value="Me-malonyl-CoA_mutase_sm_su_N"/>
</dbReference>
<name>A0A212TBX6_9MICO</name>
<dbReference type="SUPFAM" id="SSF52242">
    <property type="entry name" value="Cobalamin (vitamin B12)-binding domain"/>
    <property type="match status" value="1"/>
</dbReference>
<feature type="region of interest" description="Disordered" evidence="7">
    <location>
        <begin position="1"/>
        <end position="25"/>
    </location>
</feature>
<dbReference type="GO" id="GO:0046872">
    <property type="term" value="F:metal ion binding"/>
    <property type="evidence" value="ECO:0007669"/>
    <property type="project" value="InterPro"/>
</dbReference>
<dbReference type="Proteomes" id="UP000198122">
    <property type="component" value="Unassembled WGS sequence"/>
</dbReference>
<feature type="compositionally biased region" description="Low complexity" evidence="7">
    <location>
        <begin position="8"/>
        <end position="25"/>
    </location>
</feature>
<dbReference type="InterPro" id="IPR016176">
    <property type="entry name" value="Cbl-dep_enz_cat"/>
</dbReference>
<dbReference type="PANTHER" id="PTHR48101:SF4">
    <property type="entry name" value="METHYLMALONYL-COA MUTASE, MITOCHONDRIAL"/>
    <property type="match status" value="1"/>
</dbReference>
<organism evidence="9 10">
    <name type="scientific">Kytococcus aerolatus</name>
    <dbReference type="NCBI Taxonomy" id="592308"/>
    <lineage>
        <taxon>Bacteria</taxon>
        <taxon>Bacillati</taxon>
        <taxon>Actinomycetota</taxon>
        <taxon>Actinomycetes</taxon>
        <taxon>Micrococcales</taxon>
        <taxon>Kytococcaceae</taxon>
        <taxon>Kytococcus</taxon>
    </lineage>
</organism>
<keyword evidence="10" id="KW-1185">Reference proteome</keyword>
<proteinExistence type="inferred from homology"/>
<evidence type="ECO:0000256" key="7">
    <source>
        <dbReference type="SAM" id="MobiDB-lite"/>
    </source>
</evidence>
<evidence type="ECO:0000256" key="2">
    <source>
        <dbReference type="ARBA" id="ARBA00008465"/>
    </source>
</evidence>
<evidence type="ECO:0000259" key="8">
    <source>
        <dbReference type="Pfam" id="PF01642"/>
    </source>
</evidence>
<dbReference type="Pfam" id="PF01642">
    <property type="entry name" value="MM_CoA_mutase"/>
    <property type="match status" value="1"/>
</dbReference>
<dbReference type="Gene3D" id="3.20.20.240">
    <property type="entry name" value="Methylmalonyl-CoA mutase"/>
    <property type="match status" value="1"/>
</dbReference>
<protein>
    <submittedName>
        <fullName evidence="9">Heterodimeric methylmalonyl-CoA mutase small subunit</fullName>
    </submittedName>
</protein>
<comment type="similarity">
    <text evidence="2">Belongs to the methylmalonyl-CoA mutase family.</text>
</comment>
<evidence type="ECO:0000256" key="5">
    <source>
        <dbReference type="ARBA" id="ARBA00023235"/>
    </source>
</evidence>